<dbReference type="Pfam" id="PF13240">
    <property type="entry name" value="Zn_Ribbon_1"/>
    <property type="match status" value="1"/>
</dbReference>
<evidence type="ECO:0000313" key="2">
    <source>
        <dbReference type="EMBL" id="GMQ34311.1"/>
    </source>
</evidence>
<gene>
    <name evidence="2" type="ORF">Ataiwa_25830</name>
</gene>
<sequence>MELLPFEFASYAGKAGITPEEIRTWVGKDLASSQAAAGEDLSWRDLPDFHDVKENLELLKSGPTTLQFHKIARREIYQSYLFFSQAQLHPVSLLGSTSNHTLRFEAFPDWDAFVSFAAGSFLDFPALSLDTPGLTQMNSSEFLVLGLLTELFIRTYPEPEPTWEPDRILTFSPKELLVLAQTASDQTPDGTWWAHFQHIQKIEPISLQAIESGIAMLSIKNLIGTDEEQEDRFFLGKELTWFVRSLAWWDRGFELVDTGSDTRFIFLQATGLFVITIDKGLNFGIANVSGKKLPEWMRKYLELALEGETEKPSPATESRRGAAPQFCQHCGAKLVPNAKFCMNCGEKI</sequence>
<protein>
    <recommendedName>
        <fullName evidence="1">Zinc-ribbon domain-containing protein</fullName>
    </recommendedName>
</protein>
<organism evidence="2 3">
    <name type="scientific">Algoriphagus taiwanensis</name>
    <dbReference type="NCBI Taxonomy" id="1445656"/>
    <lineage>
        <taxon>Bacteria</taxon>
        <taxon>Pseudomonadati</taxon>
        <taxon>Bacteroidota</taxon>
        <taxon>Cytophagia</taxon>
        <taxon>Cytophagales</taxon>
        <taxon>Cyclobacteriaceae</taxon>
        <taxon>Algoriphagus</taxon>
    </lineage>
</organism>
<dbReference type="InterPro" id="IPR026870">
    <property type="entry name" value="Zinc_ribbon_dom"/>
</dbReference>
<accession>A0ABQ6Q2E2</accession>
<comment type="caution">
    <text evidence="2">The sequence shown here is derived from an EMBL/GenBank/DDBJ whole genome shotgun (WGS) entry which is preliminary data.</text>
</comment>
<proteinExistence type="predicted"/>
<evidence type="ECO:0000313" key="3">
    <source>
        <dbReference type="Proteomes" id="UP001307705"/>
    </source>
</evidence>
<name>A0ABQ6Q2E2_9BACT</name>
<dbReference type="Proteomes" id="UP001307705">
    <property type="component" value="Unassembled WGS sequence"/>
</dbReference>
<keyword evidence="3" id="KW-1185">Reference proteome</keyword>
<reference evidence="2 3" key="1">
    <citation type="submission" date="2023-08" db="EMBL/GenBank/DDBJ databases">
        <title>Draft genome sequence of Algoriphagus taiwanensis.</title>
        <authorList>
            <person name="Takatani N."/>
            <person name="Hosokawa M."/>
            <person name="Sawabe T."/>
        </authorList>
    </citation>
    <scope>NUCLEOTIDE SEQUENCE [LARGE SCALE GENOMIC DNA]</scope>
    <source>
        <strain evidence="2 3">JCM 19755</strain>
    </source>
</reference>
<evidence type="ECO:0000259" key="1">
    <source>
        <dbReference type="Pfam" id="PF13240"/>
    </source>
</evidence>
<dbReference type="RefSeq" id="WP_338229134.1">
    <property type="nucleotide sequence ID" value="NZ_BTPE01000008.1"/>
</dbReference>
<feature type="domain" description="Zinc-ribbon" evidence="1">
    <location>
        <begin position="326"/>
        <end position="347"/>
    </location>
</feature>
<dbReference type="EMBL" id="BTPE01000008">
    <property type="protein sequence ID" value="GMQ34311.1"/>
    <property type="molecule type" value="Genomic_DNA"/>
</dbReference>